<reference evidence="1 2" key="1">
    <citation type="journal article" date="2022" name="G3 (Bethesda)">
        <title>Whole-genome sequence and methylome profiling of the almond [Prunus dulcis (Mill.) D.A. Webb] cultivar 'Nonpareil'.</title>
        <authorList>
            <person name="D'Amico-Willman K.M."/>
            <person name="Ouma W.Z."/>
            <person name="Meulia T."/>
            <person name="Sideli G.M."/>
            <person name="Gradziel T.M."/>
            <person name="Fresnedo-Ramirez J."/>
        </authorList>
    </citation>
    <scope>NUCLEOTIDE SEQUENCE [LARGE SCALE GENOMIC DNA]</scope>
    <source>
        <strain evidence="1">Clone GOH B32 T37-40</strain>
    </source>
</reference>
<proteinExistence type="predicted"/>
<name>A0AAD4ZXQ4_PRUDU</name>
<dbReference type="EMBL" id="JAJFAZ020000001">
    <property type="protein sequence ID" value="KAI5356242.1"/>
    <property type="molecule type" value="Genomic_DNA"/>
</dbReference>
<protein>
    <submittedName>
        <fullName evidence="1">Uncharacterized protein</fullName>
    </submittedName>
</protein>
<organism evidence="1 2">
    <name type="scientific">Prunus dulcis</name>
    <name type="common">Almond</name>
    <name type="synonym">Amygdalus dulcis</name>
    <dbReference type="NCBI Taxonomy" id="3755"/>
    <lineage>
        <taxon>Eukaryota</taxon>
        <taxon>Viridiplantae</taxon>
        <taxon>Streptophyta</taxon>
        <taxon>Embryophyta</taxon>
        <taxon>Tracheophyta</taxon>
        <taxon>Spermatophyta</taxon>
        <taxon>Magnoliopsida</taxon>
        <taxon>eudicotyledons</taxon>
        <taxon>Gunneridae</taxon>
        <taxon>Pentapetalae</taxon>
        <taxon>rosids</taxon>
        <taxon>fabids</taxon>
        <taxon>Rosales</taxon>
        <taxon>Rosaceae</taxon>
        <taxon>Amygdaloideae</taxon>
        <taxon>Amygdaleae</taxon>
        <taxon>Prunus</taxon>
    </lineage>
</organism>
<evidence type="ECO:0000313" key="2">
    <source>
        <dbReference type="Proteomes" id="UP001054821"/>
    </source>
</evidence>
<gene>
    <name evidence="1" type="ORF">L3X38_009137</name>
</gene>
<comment type="caution">
    <text evidence="1">The sequence shown here is derived from an EMBL/GenBank/DDBJ whole genome shotgun (WGS) entry which is preliminary data.</text>
</comment>
<accession>A0AAD4ZXQ4</accession>
<evidence type="ECO:0000313" key="1">
    <source>
        <dbReference type="EMBL" id="KAI5356242.1"/>
    </source>
</evidence>
<dbReference type="Proteomes" id="UP001054821">
    <property type="component" value="Chromosome 1"/>
</dbReference>
<sequence length="123" mass="14680">MVAVAEREEAQEKIYNKKVDFEEGWVFRDALKERHFSKNVWGAFEYSHYVCLNINRDLQEEGDKYKNTKPLTYILSLTEVDALTNFARVMWESWNCKVGLTGHHRLWLMFLSRMPSGWRCVIE</sequence>
<dbReference type="AlphaFoldDB" id="A0AAD4ZXQ4"/>
<keyword evidence="2" id="KW-1185">Reference proteome</keyword>